<dbReference type="STRING" id="1093900.A0A507B657"/>
<evidence type="ECO:0000313" key="3">
    <source>
        <dbReference type="Proteomes" id="UP000319257"/>
    </source>
</evidence>
<accession>A0A507B657</accession>
<dbReference type="OrthoDB" id="3267335at2759"/>
<name>A0A507B657_9PEZI</name>
<gene>
    <name evidence="2" type="ORF">E0L32_000598</name>
</gene>
<keyword evidence="1" id="KW-0732">Signal</keyword>
<protein>
    <submittedName>
        <fullName evidence="2">Uncharacterized protein</fullName>
    </submittedName>
</protein>
<feature type="chain" id="PRO_5021451759" evidence="1">
    <location>
        <begin position="21"/>
        <end position="266"/>
    </location>
</feature>
<dbReference type="AlphaFoldDB" id="A0A507B657"/>
<comment type="caution">
    <text evidence="2">The sequence shown here is derived from an EMBL/GenBank/DDBJ whole genome shotgun (WGS) entry which is preliminary data.</text>
</comment>
<organism evidence="2 3">
    <name type="scientific">Thyridium curvatum</name>
    <dbReference type="NCBI Taxonomy" id="1093900"/>
    <lineage>
        <taxon>Eukaryota</taxon>
        <taxon>Fungi</taxon>
        <taxon>Dikarya</taxon>
        <taxon>Ascomycota</taxon>
        <taxon>Pezizomycotina</taxon>
        <taxon>Sordariomycetes</taxon>
        <taxon>Sordariomycetidae</taxon>
        <taxon>Thyridiales</taxon>
        <taxon>Thyridiaceae</taxon>
        <taxon>Thyridium</taxon>
    </lineage>
</organism>
<dbReference type="GeneID" id="41968045"/>
<proteinExistence type="predicted"/>
<evidence type="ECO:0000256" key="1">
    <source>
        <dbReference type="SAM" id="SignalP"/>
    </source>
</evidence>
<feature type="signal peptide" evidence="1">
    <location>
        <begin position="1"/>
        <end position="20"/>
    </location>
</feature>
<evidence type="ECO:0000313" key="2">
    <source>
        <dbReference type="EMBL" id="TPX14204.1"/>
    </source>
</evidence>
<dbReference type="InParanoid" id="A0A507B657"/>
<dbReference type="EMBL" id="SKBQ01000002">
    <property type="protein sequence ID" value="TPX14204.1"/>
    <property type="molecule type" value="Genomic_DNA"/>
</dbReference>
<dbReference type="Proteomes" id="UP000319257">
    <property type="component" value="Unassembled WGS sequence"/>
</dbReference>
<dbReference type="RefSeq" id="XP_030995915.1">
    <property type="nucleotide sequence ID" value="XM_031140569.1"/>
</dbReference>
<keyword evidence="3" id="KW-1185">Reference proteome</keyword>
<reference evidence="2 3" key="1">
    <citation type="submission" date="2019-06" db="EMBL/GenBank/DDBJ databases">
        <title>Draft genome sequence of the filamentous fungus Phialemoniopsis curvata isolated from diesel fuel.</title>
        <authorList>
            <person name="Varaljay V.A."/>
            <person name="Lyon W.J."/>
            <person name="Crouch A.L."/>
            <person name="Drake C.E."/>
            <person name="Hollomon J.M."/>
            <person name="Nadeau L.J."/>
            <person name="Nunn H.S."/>
            <person name="Stevenson B.S."/>
            <person name="Bojanowski C.L."/>
            <person name="Crookes-Goodson W.J."/>
        </authorList>
    </citation>
    <scope>NUCLEOTIDE SEQUENCE [LARGE SCALE GENOMIC DNA]</scope>
    <source>
        <strain evidence="2 3">D216</strain>
    </source>
</reference>
<sequence>MRTSQLLSVGLPLLVSQARALNFTISNGQIFTPGPAVLDAPQPGTPMGGALDVSANGKLPLPEQLAPDSPSRIWNITMFLYSYQTGKNLTISNGTVAAPSLDPKFNATVGDIMRQEPGSTVKHINWQWPGCLVGNGQPKDAGSDRGVYNISIRQNFRLNGRDHYTVFDVPISVTNEIRAGLFRPSCDELANPMMTPEQIDAPAANAAGIMFAPGDATQVEAKGANGKDSKDGKDVKGLGSGAGAVKASTAATVWMGLAGAVAAFLV</sequence>